<dbReference type="RefSeq" id="WP_034897892.1">
    <property type="nucleotide sequence ID" value="NZ_JRUQ01000062.1"/>
</dbReference>
<dbReference type="eggNOG" id="COG5435">
    <property type="taxonomic scope" value="Bacteria"/>
</dbReference>
<organism evidence="1 2">
    <name type="scientific">Erwinia typographi</name>
    <dbReference type="NCBI Taxonomy" id="371042"/>
    <lineage>
        <taxon>Bacteria</taxon>
        <taxon>Pseudomonadati</taxon>
        <taxon>Pseudomonadota</taxon>
        <taxon>Gammaproteobacteria</taxon>
        <taxon>Enterobacterales</taxon>
        <taxon>Erwiniaceae</taxon>
        <taxon>Erwinia</taxon>
    </lineage>
</organism>
<keyword evidence="2" id="KW-1185">Reference proteome</keyword>
<gene>
    <name evidence="1" type="ORF">NG99_22240</name>
</gene>
<dbReference type="STRING" id="371042.NG99_22240"/>
<accession>A0A0A3YT24</accession>
<proteinExistence type="predicted"/>
<dbReference type="Pfam" id="PF08786">
    <property type="entry name" value="DcrB"/>
    <property type="match status" value="1"/>
</dbReference>
<dbReference type="AlphaFoldDB" id="A0A0A3YT24"/>
<dbReference type="OrthoDB" id="8775251at2"/>
<sequence length="147" mass="16822">MQYHLNEGSFSLYSSDWLDNSMNVLRDDSNGVTLIVSRGPVPEDSDFEKEFHRQWDTMRSQMTHLQQSEFSRISVGAQQQIRAVQVTSQFERNGQALYQHQLAVPVAKNATLMVLTYSALRPFTEEDAVRWEALKKTLTLHSTGQDA</sequence>
<dbReference type="EMBL" id="JRUQ01000062">
    <property type="protein sequence ID" value="KGT88476.1"/>
    <property type="molecule type" value="Genomic_DNA"/>
</dbReference>
<evidence type="ECO:0000313" key="1">
    <source>
        <dbReference type="EMBL" id="KGT88476.1"/>
    </source>
</evidence>
<dbReference type="InterPro" id="IPR014894">
    <property type="entry name" value="DcrB/EagT6"/>
</dbReference>
<comment type="caution">
    <text evidence="1">The sequence shown here is derived from an EMBL/GenBank/DDBJ whole genome shotgun (WGS) entry which is preliminary data.</text>
</comment>
<dbReference type="SUPFAM" id="SSF55724">
    <property type="entry name" value="Mog1p/PsbP-like"/>
    <property type="match status" value="1"/>
</dbReference>
<dbReference type="Gene3D" id="3.40.1000.10">
    <property type="entry name" value="Mog1/PsbP, alpha/beta/alpha sandwich"/>
    <property type="match status" value="1"/>
</dbReference>
<name>A0A0A3YT24_9GAMM</name>
<evidence type="ECO:0008006" key="3">
    <source>
        <dbReference type="Google" id="ProtNLM"/>
    </source>
</evidence>
<protein>
    <recommendedName>
        <fullName evidence="3">DUF1795 domain-containing protein</fullName>
    </recommendedName>
</protein>
<reference evidence="1 2" key="1">
    <citation type="submission" date="2014-10" db="EMBL/GenBank/DDBJ databases">
        <title>Genome sequence of Erwinia typographi M043b.</title>
        <authorList>
            <person name="Chan K.-G."/>
            <person name="Tan W.-S."/>
        </authorList>
    </citation>
    <scope>NUCLEOTIDE SEQUENCE [LARGE SCALE GENOMIC DNA]</scope>
    <source>
        <strain evidence="1 2">M043b</strain>
    </source>
</reference>
<dbReference type="Proteomes" id="UP000030351">
    <property type="component" value="Unassembled WGS sequence"/>
</dbReference>
<evidence type="ECO:0000313" key="2">
    <source>
        <dbReference type="Proteomes" id="UP000030351"/>
    </source>
</evidence>
<dbReference type="InterPro" id="IPR016123">
    <property type="entry name" value="Mog1/PsbP_a/b/a-sand"/>
</dbReference>